<keyword evidence="3" id="KW-1185">Reference proteome</keyword>
<evidence type="ECO:0008006" key="4">
    <source>
        <dbReference type="Google" id="ProtNLM"/>
    </source>
</evidence>
<gene>
    <name evidence="2" type="ORF">RGR602_CH03651</name>
</gene>
<proteinExistence type="predicted"/>
<dbReference type="RefSeq" id="WP_039846232.1">
    <property type="nucleotide sequence ID" value="NZ_CP006877.1"/>
</dbReference>
<evidence type="ECO:0000256" key="1">
    <source>
        <dbReference type="SAM" id="SignalP"/>
    </source>
</evidence>
<evidence type="ECO:0000313" key="3">
    <source>
        <dbReference type="Proteomes" id="UP000031368"/>
    </source>
</evidence>
<keyword evidence="1" id="KW-0732">Signal</keyword>
<feature type="signal peptide" evidence="1">
    <location>
        <begin position="1"/>
        <end position="28"/>
    </location>
</feature>
<feature type="chain" id="PRO_5002111100" description="Invasion associated locus B family protein" evidence="1">
    <location>
        <begin position="29"/>
        <end position="169"/>
    </location>
</feature>
<dbReference type="AlphaFoldDB" id="A0A0B4X8N5"/>
<dbReference type="KEGG" id="rga:RGR602_CH03651"/>
<dbReference type="HOGENOM" id="CLU_134419_0_0_5"/>
<accession>A0A0B4X8N5</accession>
<name>A0A0B4X8N5_9HYPH</name>
<organism evidence="2 3">
    <name type="scientific">Rhizobium gallicum bv. gallicum R602sp</name>
    <dbReference type="NCBI Taxonomy" id="1041138"/>
    <lineage>
        <taxon>Bacteria</taxon>
        <taxon>Pseudomonadati</taxon>
        <taxon>Pseudomonadota</taxon>
        <taxon>Alphaproteobacteria</taxon>
        <taxon>Hyphomicrobiales</taxon>
        <taxon>Rhizobiaceae</taxon>
        <taxon>Rhizobium/Agrobacterium group</taxon>
        <taxon>Rhizobium</taxon>
    </lineage>
</organism>
<evidence type="ECO:0000313" key="2">
    <source>
        <dbReference type="EMBL" id="AJD42958.1"/>
    </source>
</evidence>
<protein>
    <recommendedName>
        <fullName evidence="4">Invasion associated locus B family protein</fullName>
    </recommendedName>
</protein>
<sequence length="169" mass="18039">MKAAPKARIAAAMIVGLLGSTAMDQVQAQMKKYGSAAGWDIVIRQDLGPGCLIAKRLNESTQIQMGIDTTGGRRGYMALYTKADANVVSGEKRSVIFDVDGQKFSGEATGQQMEGFDGSFIWVNNPDFIYDLAKKKTLTITPAGRDPFAVSLAGTDAALKALRACQEAQ</sequence>
<reference evidence="2 3" key="1">
    <citation type="submission" date="2013-11" db="EMBL/GenBank/DDBJ databases">
        <title>Complete genome sequence of Rhizobium gallicum bv. gallicum R602.</title>
        <authorList>
            <person name="Bustos P."/>
            <person name="Santamaria R.I."/>
            <person name="Lozano L."/>
            <person name="Acosta J.L."/>
            <person name="Ormeno-Orrillo E."/>
            <person name="Rogel M.A."/>
            <person name="Romero D."/>
            <person name="Cevallos M.A."/>
            <person name="Martinez-Romero E."/>
            <person name="Gonzalez V."/>
        </authorList>
    </citation>
    <scope>NUCLEOTIDE SEQUENCE [LARGE SCALE GENOMIC DNA]</scope>
    <source>
        <strain evidence="2 3">R602</strain>
    </source>
</reference>
<dbReference type="EMBL" id="CP006877">
    <property type="protein sequence ID" value="AJD42958.1"/>
    <property type="molecule type" value="Genomic_DNA"/>
</dbReference>
<dbReference type="Proteomes" id="UP000031368">
    <property type="component" value="Chromosome"/>
</dbReference>